<evidence type="ECO:0000313" key="4">
    <source>
        <dbReference type="EMBL" id="GFQ05443.1"/>
    </source>
</evidence>
<dbReference type="FunFam" id="1.25.70.10:FF:000019">
    <property type="entry name" value="mTERF family protein"/>
    <property type="match status" value="1"/>
</dbReference>
<comment type="caution">
    <text evidence="4">The sequence shown here is derived from an EMBL/GenBank/DDBJ whole genome shotgun (WGS) entry which is preliminary data.</text>
</comment>
<comment type="similarity">
    <text evidence="1">Belongs to the mTERF family.</text>
</comment>
<name>A0A830D478_9LAMI</name>
<proteinExistence type="inferred from homology"/>
<keyword evidence="2" id="KW-0804">Transcription</keyword>
<keyword evidence="2" id="KW-0806">Transcription termination</keyword>
<keyword evidence="3" id="KW-0809">Transit peptide</keyword>
<sequence length="489" mass="56818">MSKNTPDFFDKLLKRVEVGDSQVGRSLARFLRYHPINEFEPFFESIGLKPSEYSSFLPQNFMFLIDDKLLLENYHVLCNYGVARNRIGKIYREARVVFGYDYGVLVSKLRSFEDLGLKQSLVAKIIASSPRLLIGNVDRDFVEVLEKLRKAGIDYDWLEEHINVDDTYDWKCMLELMRVLSKLVLSEGQLRQIFTLHPDILLECSGRVTFCLFGFLLKFGCTLSNVQTVFLEFPEIPVMKFANNLFRCYDFFVEINMDTQDIGKIMCSYPTVLGSCQPKKVKSLLSSLNCGQKQLCRMVKDDPPVLKKWVLGLKVNPLQKQKRVVKVKILKTEFLSSIGFVKDSEEMEKALKKFRGKVVELQQRFDCLVKFGLSREDVVDMIKATPQILNQSIDVIEAKVDFFVKELGYPVSDLVTYPKLLSYTIERVKLRLLMYKWLKGKMAVRANLTLSTLLSYSEEKFVKIYVNAHPRGHEYWKRLKKEFIMTDVE</sequence>
<dbReference type="PANTHER" id="PTHR13068:SF38">
    <property type="entry name" value="TRANSCRIPTION TERMINATION FACTOR FAMILY PROTEIN"/>
    <property type="match status" value="1"/>
</dbReference>
<evidence type="ECO:0000256" key="3">
    <source>
        <dbReference type="ARBA" id="ARBA00022946"/>
    </source>
</evidence>
<evidence type="ECO:0000256" key="2">
    <source>
        <dbReference type="ARBA" id="ARBA00022472"/>
    </source>
</evidence>
<dbReference type="OrthoDB" id="764594at2759"/>
<protein>
    <submittedName>
        <fullName evidence="4">Uncharacterized protein</fullName>
    </submittedName>
</protein>
<dbReference type="GO" id="GO:0006353">
    <property type="term" value="P:DNA-templated transcription termination"/>
    <property type="evidence" value="ECO:0007669"/>
    <property type="project" value="UniProtKB-KW"/>
</dbReference>
<dbReference type="Pfam" id="PF02536">
    <property type="entry name" value="mTERF"/>
    <property type="match status" value="2"/>
</dbReference>
<dbReference type="SMART" id="SM00733">
    <property type="entry name" value="Mterf"/>
    <property type="match status" value="5"/>
</dbReference>
<reference evidence="4" key="1">
    <citation type="submission" date="2020-07" db="EMBL/GenBank/DDBJ databases">
        <title>Ethylene signaling mediates host invasion by parasitic plants.</title>
        <authorList>
            <person name="Yoshida S."/>
        </authorList>
    </citation>
    <scope>NUCLEOTIDE SEQUENCE</scope>
    <source>
        <strain evidence="4">Okayama</strain>
    </source>
</reference>
<accession>A0A830D478</accession>
<dbReference type="InterPro" id="IPR038538">
    <property type="entry name" value="MTERF_sf"/>
</dbReference>
<evidence type="ECO:0000256" key="1">
    <source>
        <dbReference type="ARBA" id="ARBA00007692"/>
    </source>
</evidence>
<dbReference type="EMBL" id="BMAC01001068">
    <property type="protein sequence ID" value="GFQ05443.1"/>
    <property type="molecule type" value="Genomic_DNA"/>
</dbReference>
<keyword evidence="5" id="KW-1185">Reference proteome</keyword>
<organism evidence="4 5">
    <name type="scientific">Phtheirospermum japonicum</name>
    <dbReference type="NCBI Taxonomy" id="374723"/>
    <lineage>
        <taxon>Eukaryota</taxon>
        <taxon>Viridiplantae</taxon>
        <taxon>Streptophyta</taxon>
        <taxon>Embryophyta</taxon>
        <taxon>Tracheophyta</taxon>
        <taxon>Spermatophyta</taxon>
        <taxon>Magnoliopsida</taxon>
        <taxon>eudicotyledons</taxon>
        <taxon>Gunneridae</taxon>
        <taxon>Pentapetalae</taxon>
        <taxon>asterids</taxon>
        <taxon>lamiids</taxon>
        <taxon>Lamiales</taxon>
        <taxon>Orobanchaceae</taxon>
        <taxon>Orobanchaceae incertae sedis</taxon>
        <taxon>Phtheirospermum</taxon>
    </lineage>
</organism>
<dbReference type="GO" id="GO:0003676">
    <property type="term" value="F:nucleic acid binding"/>
    <property type="evidence" value="ECO:0007669"/>
    <property type="project" value="InterPro"/>
</dbReference>
<dbReference type="Proteomes" id="UP000653305">
    <property type="component" value="Unassembled WGS sequence"/>
</dbReference>
<keyword evidence="2" id="KW-0805">Transcription regulation</keyword>
<dbReference type="AlphaFoldDB" id="A0A830D478"/>
<dbReference type="Gene3D" id="1.25.70.10">
    <property type="entry name" value="Transcription termination factor 3, mitochondrial"/>
    <property type="match status" value="2"/>
</dbReference>
<evidence type="ECO:0000313" key="5">
    <source>
        <dbReference type="Proteomes" id="UP000653305"/>
    </source>
</evidence>
<dbReference type="InterPro" id="IPR003690">
    <property type="entry name" value="MTERF"/>
</dbReference>
<dbReference type="PANTHER" id="PTHR13068">
    <property type="entry name" value="CGI-12 PROTEIN-RELATED"/>
    <property type="match status" value="1"/>
</dbReference>
<gene>
    <name evidence="4" type="ORF">PHJA_002688400</name>
</gene>